<evidence type="ECO:0000313" key="2">
    <source>
        <dbReference type="Proteomes" id="UP000319852"/>
    </source>
</evidence>
<sequence length="64" mass="7101">MLTEIALHEDRQLILMPTFHAFRWLGEDSNGTVPKQSIGSKLVLTSQNTLSLRKFGMINTSGLG</sequence>
<keyword evidence="2" id="KW-1185">Reference proteome</keyword>
<gene>
    <name evidence="1" type="ORF">HG15A2_25800</name>
</gene>
<reference evidence="1 2" key="1">
    <citation type="submission" date="2019-02" db="EMBL/GenBank/DDBJ databases">
        <title>Deep-cultivation of Planctomycetes and their phenomic and genomic characterization uncovers novel biology.</title>
        <authorList>
            <person name="Wiegand S."/>
            <person name="Jogler M."/>
            <person name="Boedeker C."/>
            <person name="Pinto D."/>
            <person name="Vollmers J."/>
            <person name="Rivas-Marin E."/>
            <person name="Kohn T."/>
            <person name="Peeters S.H."/>
            <person name="Heuer A."/>
            <person name="Rast P."/>
            <person name="Oberbeckmann S."/>
            <person name="Bunk B."/>
            <person name="Jeske O."/>
            <person name="Meyerdierks A."/>
            <person name="Storesund J.E."/>
            <person name="Kallscheuer N."/>
            <person name="Luecker S."/>
            <person name="Lage O.M."/>
            <person name="Pohl T."/>
            <person name="Merkel B.J."/>
            <person name="Hornburger P."/>
            <person name="Mueller R.-W."/>
            <person name="Bruemmer F."/>
            <person name="Labrenz M."/>
            <person name="Spormann A.M."/>
            <person name="Op den Camp H."/>
            <person name="Overmann J."/>
            <person name="Amann R."/>
            <person name="Jetten M.S.M."/>
            <person name="Mascher T."/>
            <person name="Medema M.H."/>
            <person name="Devos D.P."/>
            <person name="Kaster A.-K."/>
            <person name="Ovreas L."/>
            <person name="Rohde M."/>
            <person name="Galperin M.Y."/>
            <person name="Jogler C."/>
        </authorList>
    </citation>
    <scope>NUCLEOTIDE SEQUENCE [LARGE SCALE GENOMIC DNA]</scope>
    <source>
        <strain evidence="1 2">HG15A2</strain>
    </source>
</reference>
<dbReference type="Proteomes" id="UP000319852">
    <property type="component" value="Chromosome"/>
</dbReference>
<evidence type="ECO:0000313" key="1">
    <source>
        <dbReference type="EMBL" id="QDS99258.1"/>
    </source>
</evidence>
<proteinExistence type="predicted"/>
<dbReference type="KEGG" id="amob:HG15A2_25800"/>
<name>A0A517MWK2_9BACT</name>
<dbReference type="AlphaFoldDB" id="A0A517MWK2"/>
<protein>
    <submittedName>
        <fullName evidence="1">Uncharacterized protein</fullName>
    </submittedName>
</protein>
<accession>A0A517MWK2</accession>
<dbReference type="EMBL" id="CP036263">
    <property type="protein sequence ID" value="QDS99258.1"/>
    <property type="molecule type" value="Genomic_DNA"/>
</dbReference>
<organism evidence="1 2">
    <name type="scientific">Adhaeretor mobilis</name>
    <dbReference type="NCBI Taxonomy" id="1930276"/>
    <lineage>
        <taxon>Bacteria</taxon>
        <taxon>Pseudomonadati</taxon>
        <taxon>Planctomycetota</taxon>
        <taxon>Planctomycetia</taxon>
        <taxon>Pirellulales</taxon>
        <taxon>Lacipirellulaceae</taxon>
        <taxon>Adhaeretor</taxon>
    </lineage>
</organism>